<dbReference type="Gene3D" id="1.10.357.10">
    <property type="entry name" value="Tetracycline Repressor, domain 2"/>
    <property type="match status" value="1"/>
</dbReference>
<dbReference type="EMBL" id="JBHRTO010000001">
    <property type="protein sequence ID" value="MFC3180364.1"/>
    <property type="molecule type" value="Genomic_DNA"/>
</dbReference>
<comment type="caution">
    <text evidence="8">The sequence shown here is derived from an EMBL/GenBank/DDBJ whole genome shotgun (WGS) entry which is preliminary data.</text>
</comment>
<feature type="domain" description="HTH tetR-type" evidence="7">
    <location>
        <begin position="29"/>
        <end position="89"/>
    </location>
</feature>
<dbReference type="Pfam" id="PF13977">
    <property type="entry name" value="TetR_C_6"/>
    <property type="match status" value="1"/>
</dbReference>
<dbReference type="InterPro" id="IPR050109">
    <property type="entry name" value="HTH-type_TetR-like_transc_reg"/>
</dbReference>
<keyword evidence="9" id="KW-1185">Reference proteome</keyword>
<dbReference type="RefSeq" id="WP_380071990.1">
    <property type="nucleotide sequence ID" value="NZ_JBHRTO010000001.1"/>
</dbReference>
<evidence type="ECO:0000256" key="6">
    <source>
        <dbReference type="SAM" id="MobiDB-lite"/>
    </source>
</evidence>
<feature type="region of interest" description="Disordered" evidence="6">
    <location>
        <begin position="1"/>
        <end position="21"/>
    </location>
</feature>
<dbReference type="InterPro" id="IPR001647">
    <property type="entry name" value="HTH_TetR"/>
</dbReference>
<feature type="DNA-binding region" description="H-T-H motif" evidence="5">
    <location>
        <begin position="52"/>
        <end position="71"/>
    </location>
</feature>
<dbReference type="InterPro" id="IPR036271">
    <property type="entry name" value="Tet_transcr_reg_TetR-rel_C_sf"/>
</dbReference>
<evidence type="ECO:0000256" key="1">
    <source>
        <dbReference type="ARBA" id="ARBA00022491"/>
    </source>
</evidence>
<keyword evidence="2" id="KW-0805">Transcription regulation</keyword>
<evidence type="ECO:0000256" key="2">
    <source>
        <dbReference type="ARBA" id="ARBA00023015"/>
    </source>
</evidence>
<accession>A0ABV7IV43</accession>
<reference evidence="9" key="1">
    <citation type="journal article" date="2019" name="Int. J. Syst. Evol. Microbiol.">
        <title>The Global Catalogue of Microorganisms (GCM) 10K type strain sequencing project: providing services to taxonomists for standard genome sequencing and annotation.</title>
        <authorList>
            <consortium name="The Broad Institute Genomics Platform"/>
            <consortium name="The Broad Institute Genome Sequencing Center for Infectious Disease"/>
            <person name="Wu L."/>
            <person name="Ma J."/>
        </authorList>
    </citation>
    <scope>NUCLEOTIDE SEQUENCE [LARGE SCALE GENOMIC DNA]</scope>
    <source>
        <strain evidence="9">KCTC 52039</strain>
    </source>
</reference>
<dbReference type="PANTHER" id="PTHR30055:SF226">
    <property type="entry name" value="HTH-TYPE TRANSCRIPTIONAL REGULATOR PKSA"/>
    <property type="match status" value="1"/>
</dbReference>
<evidence type="ECO:0000313" key="9">
    <source>
        <dbReference type="Proteomes" id="UP001595547"/>
    </source>
</evidence>
<keyword evidence="1" id="KW-0678">Repressor</keyword>
<gene>
    <name evidence="8" type="ORF">ACFOGH_05150</name>
</gene>
<dbReference type="SUPFAM" id="SSF48498">
    <property type="entry name" value="Tetracyclin repressor-like, C-terminal domain"/>
    <property type="match status" value="1"/>
</dbReference>
<dbReference type="PANTHER" id="PTHR30055">
    <property type="entry name" value="HTH-TYPE TRANSCRIPTIONAL REGULATOR RUTR"/>
    <property type="match status" value="1"/>
</dbReference>
<dbReference type="InterPro" id="IPR039538">
    <property type="entry name" value="BetI_C"/>
</dbReference>
<dbReference type="InterPro" id="IPR009057">
    <property type="entry name" value="Homeodomain-like_sf"/>
</dbReference>
<evidence type="ECO:0000256" key="5">
    <source>
        <dbReference type="PROSITE-ProRule" id="PRU00335"/>
    </source>
</evidence>
<evidence type="ECO:0000259" key="7">
    <source>
        <dbReference type="PROSITE" id="PS50977"/>
    </source>
</evidence>
<name>A0ABV7IV43_9RHOB</name>
<evidence type="ECO:0000256" key="4">
    <source>
        <dbReference type="ARBA" id="ARBA00023163"/>
    </source>
</evidence>
<dbReference type="Pfam" id="PF00440">
    <property type="entry name" value="TetR_N"/>
    <property type="match status" value="1"/>
</dbReference>
<dbReference type="Proteomes" id="UP001595547">
    <property type="component" value="Unassembled WGS sequence"/>
</dbReference>
<evidence type="ECO:0000313" key="8">
    <source>
        <dbReference type="EMBL" id="MFC3180364.1"/>
    </source>
</evidence>
<dbReference type="PROSITE" id="PS50977">
    <property type="entry name" value="HTH_TETR_2"/>
    <property type="match status" value="1"/>
</dbReference>
<keyword evidence="4" id="KW-0804">Transcription</keyword>
<proteinExistence type="predicted"/>
<sequence length="218" mass="24194">MRAQAYACPWKEQMSDTPSRPPQIRIAAETRRKHIAEAALRALQTHGHAGLTARKVAAEAGLSLGHLTYHYKDMDQVLAAAFRLAAEQVQEAGRRALIQPGGTPSERLERFLRAGFTTDMMTPAHLRLKIDLWSAALTQPQIASIERALYDSHRDALERLLDRMAAGYAFERIPAVADLIMATLDGLWLDWLRRGDEVAVKNGLDGCVLFARLRLGGT</sequence>
<organism evidence="8 9">
    <name type="scientific">Cypionkella sinensis</name>
    <dbReference type="NCBI Taxonomy" id="1756043"/>
    <lineage>
        <taxon>Bacteria</taxon>
        <taxon>Pseudomonadati</taxon>
        <taxon>Pseudomonadota</taxon>
        <taxon>Alphaproteobacteria</taxon>
        <taxon>Rhodobacterales</taxon>
        <taxon>Paracoccaceae</taxon>
        <taxon>Cypionkella</taxon>
    </lineage>
</organism>
<evidence type="ECO:0000256" key="3">
    <source>
        <dbReference type="ARBA" id="ARBA00023125"/>
    </source>
</evidence>
<protein>
    <submittedName>
        <fullName evidence="8">TetR/AcrR family transcriptional regulator</fullName>
    </submittedName>
</protein>
<dbReference type="SUPFAM" id="SSF46689">
    <property type="entry name" value="Homeodomain-like"/>
    <property type="match status" value="1"/>
</dbReference>
<keyword evidence="3 5" id="KW-0238">DNA-binding</keyword>